<dbReference type="PROSITE" id="PS50950">
    <property type="entry name" value="ZF_THAP"/>
    <property type="match status" value="1"/>
</dbReference>
<dbReference type="Proteomes" id="UP000694546">
    <property type="component" value="Chromosome 18"/>
</dbReference>
<dbReference type="SUPFAM" id="SSF57716">
    <property type="entry name" value="Glucocorticoid receptor-like (DNA-binding domain)"/>
    <property type="match status" value="1"/>
</dbReference>
<dbReference type="GO" id="GO:0008270">
    <property type="term" value="F:zinc ion binding"/>
    <property type="evidence" value="ECO:0007669"/>
    <property type="project" value="UniProtKB-KW"/>
</dbReference>
<evidence type="ECO:0000313" key="8">
    <source>
        <dbReference type="Ensembl" id="ENSGMOP00000061106.1"/>
    </source>
</evidence>
<organism evidence="8 9">
    <name type="scientific">Gadus morhua</name>
    <name type="common">Atlantic cod</name>
    <dbReference type="NCBI Taxonomy" id="8049"/>
    <lineage>
        <taxon>Eukaryota</taxon>
        <taxon>Metazoa</taxon>
        <taxon>Chordata</taxon>
        <taxon>Craniata</taxon>
        <taxon>Vertebrata</taxon>
        <taxon>Euteleostomi</taxon>
        <taxon>Actinopterygii</taxon>
        <taxon>Neopterygii</taxon>
        <taxon>Teleostei</taxon>
        <taxon>Neoteleostei</taxon>
        <taxon>Acanthomorphata</taxon>
        <taxon>Zeiogadaria</taxon>
        <taxon>Gadariae</taxon>
        <taxon>Gadiformes</taxon>
        <taxon>Gadoidei</taxon>
        <taxon>Gadidae</taxon>
        <taxon>Gadus</taxon>
    </lineage>
</organism>
<dbReference type="InterPro" id="IPR006612">
    <property type="entry name" value="THAP_Znf"/>
</dbReference>
<reference evidence="8" key="2">
    <citation type="submission" date="2025-09" db="UniProtKB">
        <authorList>
            <consortium name="Ensembl"/>
        </authorList>
    </citation>
    <scope>IDENTIFICATION</scope>
</reference>
<dbReference type="SMART" id="SM00692">
    <property type="entry name" value="DM3"/>
    <property type="match status" value="1"/>
</dbReference>
<dbReference type="PANTHER" id="PTHR23080:SF133">
    <property type="entry name" value="SI:CH211-262I1.5-RELATED"/>
    <property type="match status" value="1"/>
</dbReference>
<accession>A0A8C5CIY1</accession>
<sequence>PPESFTCSNSSKFNKGISFHSFPVDSALRAEWVRTIRRDDFNPTKNTRVCSRHFNATDIIVTASGLRRLQKGTFPVLFEWNGYERPVPRPIVWDRRPRPDIEIPDSRFDSEMEVVTVSHIAFKAMIGMAPHGAITFVSGLYVGSMSDREIFKHSGIAKLLQPDMGIMVDKGFLVDNLAGCKVYRPAFLSHKKQMSREDVRQTQSIARLRVHVERCIRRIKENKLFDKEIKDVS</sequence>
<evidence type="ECO:0000256" key="2">
    <source>
        <dbReference type="ARBA" id="ARBA00022723"/>
    </source>
</evidence>
<protein>
    <recommendedName>
        <fullName evidence="7">THAP-type domain-containing protein</fullName>
    </recommendedName>
</protein>
<dbReference type="PANTHER" id="PTHR23080">
    <property type="entry name" value="THAP DOMAIN PROTEIN"/>
    <property type="match status" value="1"/>
</dbReference>
<keyword evidence="3 6" id="KW-0863">Zinc-finger</keyword>
<evidence type="ECO:0000313" key="9">
    <source>
        <dbReference type="Proteomes" id="UP000694546"/>
    </source>
</evidence>
<dbReference type="SMART" id="SM00980">
    <property type="entry name" value="THAP"/>
    <property type="match status" value="1"/>
</dbReference>
<dbReference type="Pfam" id="PF13359">
    <property type="entry name" value="DDE_Tnp_4"/>
    <property type="match status" value="1"/>
</dbReference>
<reference evidence="8" key="1">
    <citation type="submission" date="2025-08" db="UniProtKB">
        <authorList>
            <consortium name="Ensembl"/>
        </authorList>
    </citation>
    <scope>IDENTIFICATION</scope>
</reference>
<evidence type="ECO:0000256" key="3">
    <source>
        <dbReference type="ARBA" id="ARBA00022771"/>
    </source>
</evidence>
<dbReference type="Ensembl" id="ENSGMOT00000071457.1">
    <property type="protein sequence ID" value="ENSGMOP00000061106.1"/>
    <property type="gene ID" value="ENSGMOG00000024421.1"/>
</dbReference>
<proteinExistence type="predicted"/>
<feature type="domain" description="THAP-type" evidence="7">
    <location>
        <begin position="1"/>
        <end position="78"/>
    </location>
</feature>
<evidence type="ECO:0000256" key="1">
    <source>
        <dbReference type="ARBA" id="ARBA00001968"/>
    </source>
</evidence>
<dbReference type="Pfam" id="PF05485">
    <property type="entry name" value="THAP"/>
    <property type="match status" value="1"/>
</dbReference>
<evidence type="ECO:0000256" key="5">
    <source>
        <dbReference type="ARBA" id="ARBA00023125"/>
    </source>
</evidence>
<keyword evidence="9" id="KW-1185">Reference proteome</keyword>
<evidence type="ECO:0000256" key="4">
    <source>
        <dbReference type="ARBA" id="ARBA00022833"/>
    </source>
</evidence>
<dbReference type="GO" id="GO:0003677">
    <property type="term" value="F:DNA binding"/>
    <property type="evidence" value="ECO:0007669"/>
    <property type="project" value="UniProtKB-UniRule"/>
</dbReference>
<keyword evidence="5 6" id="KW-0238">DNA-binding</keyword>
<dbReference type="AlphaFoldDB" id="A0A8C5CIY1"/>
<dbReference type="OMA" id="KEKECEX"/>
<keyword evidence="2" id="KW-0479">Metal-binding</keyword>
<name>A0A8C5CIY1_GADMO</name>
<keyword evidence="4" id="KW-0862">Zinc</keyword>
<dbReference type="Gene3D" id="6.20.210.20">
    <property type="entry name" value="THAP domain"/>
    <property type="match status" value="1"/>
</dbReference>
<comment type="cofactor">
    <cofactor evidence="1">
        <name>a divalent metal cation</name>
        <dbReference type="ChEBI" id="CHEBI:60240"/>
    </cofactor>
</comment>
<evidence type="ECO:0000256" key="6">
    <source>
        <dbReference type="PROSITE-ProRule" id="PRU00309"/>
    </source>
</evidence>
<dbReference type="InterPro" id="IPR038441">
    <property type="entry name" value="THAP_Znf_sf"/>
</dbReference>
<evidence type="ECO:0000259" key="7">
    <source>
        <dbReference type="PROSITE" id="PS50950"/>
    </source>
</evidence>
<dbReference type="InterPro" id="IPR027806">
    <property type="entry name" value="HARBI1_dom"/>
</dbReference>
<dbReference type="GeneTree" id="ENSGT00940000164656"/>